<dbReference type="EMBL" id="NKHZ01000059">
    <property type="protein sequence ID" value="PNS16168.1"/>
    <property type="molecule type" value="Genomic_DNA"/>
</dbReference>
<keyword evidence="3" id="KW-1185">Reference proteome</keyword>
<proteinExistence type="predicted"/>
<reference evidence="2 3" key="1">
    <citation type="submission" date="2017-06" db="EMBL/GenBank/DDBJ databases">
        <title>Draft genome sequence of a variant of Elsinoe murrayae.</title>
        <authorList>
            <person name="Cheng Q."/>
        </authorList>
    </citation>
    <scope>NUCLEOTIDE SEQUENCE [LARGE SCALE GENOMIC DNA]</scope>
    <source>
        <strain evidence="2 3">CQ-2017a</strain>
    </source>
</reference>
<dbReference type="InParanoid" id="A0A2K1QLZ5"/>
<sequence length="256" mass="29738">MVESSSRDSYCSDRSWNSDTTIRPSDFPGNADPKPEVQRYWMPYAAKFKRQGDDKIEPPWNDLLLPAGIQFGWLLRKDPNRTVWQPYDPKNQLPPGWIAWIYHDLGRIKWFDVTNHRLCIMHPTGRFATEGLPQPWEAAFYRKPGDRLGRVCYINNDRDTVSMRIPAGYTFVEGVGFMSIVDAQRKLEEGTLKGRILVGKELRYLRKHQVLRLHQVDLPAENRNAREGSIKRCRSLSSLPSLRHDKGQLYEELGII</sequence>
<dbReference type="Proteomes" id="UP000243797">
    <property type="component" value="Unassembled WGS sequence"/>
</dbReference>
<dbReference type="AlphaFoldDB" id="A0A2K1QLZ5"/>
<dbReference type="OrthoDB" id="10476955at2759"/>
<name>A0A2K1QLZ5_9PEZI</name>
<gene>
    <name evidence="2" type="ORF">CAC42_1931</name>
</gene>
<protein>
    <submittedName>
        <fullName evidence="2">Uncharacterized protein</fullName>
    </submittedName>
</protein>
<organism evidence="2 3">
    <name type="scientific">Sphaceloma murrayae</name>
    <dbReference type="NCBI Taxonomy" id="2082308"/>
    <lineage>
        <taxon>Eukaryota</taxon>
        <taxon>Fungi</taxon>
        <taxon>Dikarya</taxon>
        <taxon>Ascomycota</taxon>
        <taxon>Pezizomycotina</taxon>
        <taxon>Dothideomycetes</taxon>
        <taxon>Dothideomycetidae</taxon>
        <taxon>Myriangiales</taxon>
        <taxon>Elsinoaceae</taxon>
        <taxon>Sphaceloma</taxon>
    </lineage>
</organism>
<evidence type="ECO:0000256" key="1">
    <source>
        <dbReference type="SAM" id="MobiDB-lite"/>
    </source>
</evidence>
<comment type="caution">
    <text evidence="2">The sequence shown here is derived from an EMBL/GenBank/DDBJ whole genome shotgun (WGS) entry which is preliminary data.</text>
</comment>
<feature type="region of interest" description="Disordered" evidence="1">
    <location>
        <begin position="1"/>
        <end position="34"/>
    </location>
</feature>
<accession>A0A2K1QLZ5</accession>
<evidence type="ECO:0000313" key="2">
    <source>
        <dbReference type="EMBL" id="PNS16168.1"/>
    </source>
</evidence>
<evidence type="ECO:0000313" key="3">
    <source>
        <dbReference type="Proteomes" id="UP000243797"/>
    </source>
</evidence>